<evidence type="ECO:0000313" key="2">
    <source>
        <dbReference type="Proteomes" id="UP000624709"/>
    </source>
</evidence>
<dbReference type="InterPro" id="IPR025447">
    <property type="entry name" value="DUF4192"/>
</dbReference>
<protein>
    <recommendedName>
        <fullName evidence="3">DUF4192 domain-containing protein</fullName>
    </recommendedName>
</protein>
<dbReference type="EMBL" id="BOMS01000171">
    <property type="protein sequence ID" value="GIE73350.1"/>
    <property type="molecule type" value="Genomic_DNA"/>
</dbReference>
<proteinExistence type="predicted"/>
<dbReference type="Pfam" id="PF13830">
    <property type="entry name" value="DUF4192"/>
    <property type="match status" value="1"/>
</dbReference>
<accession>A0ABQ4BRT9</accession>
<sequence>MQKRTIRIANPVDAATLVPYLLGYQPQNSLAMLAVEDGQLRLAGAQALPDGDDPRPLGHHLADVLLSNGLNQALLIGYGPHEPMTDAVDTAIAVFTDRGITVLDAMRVGEGRLWHLGCDEPHCTIKSLPYDPASTIVAAEATYAGMQIAVDRDALATRLAPISGADQQRMNAAILAAVHTLAQPLRTDDRLGERIATLVAEALTAARQDSQLSDDHAAQLLILLAFTHLRDAAVPLVHGSRHHIAVWSDLTRRAGAGSLACAPATFLALAAAQAGDGVTAVLAADRACQADPGDEFAELVQHVIHSGISPEAVHQALHRR</sequence>
<name>A0ABQ4BRT9_9ACTN</name>
<gene>
    <name evidence="1" type="ORF">Apa02nite_094580</name>
</gene>
<dbReference type="RefSeq" id="WP_203830956.1">
    <property type="nucleotide sequence ID" value="NZ_BAAATY010000063.1"/>
</dbReference>
<keyword evidence="2" id="KW-1185">Reference proteome</keyword>
<evidence type="ECO:0000313" key="1">
    <source>
        <dbReference type="EMBL" id="GIE73350.1"/>
    </source>
</evidence>
<dbReference type="Proteomes" id="UP000624709">
    <property type="component" value="Unassembled WGS sequence"/>
</dbReference>
<comment type="caution">
    <text evidence="1">The sequence shown here is derived from an EMBL/GenBank/DDBJ whole genome shotgun (WGS) entry which is preliminary data.</text>
</comment>
<reference evidence="1 2" key="1">
    <citation type="submission" date="2021-01" db="EMBL/GenBank/DDBJ databases">
        <title>Whole genome shotgun sequence of Actinoplanes palleronii NBRC 14916.</title>
        <authorList>
            <person name="Komaki H."/>
            <person name="Tamura T."/>
        </authorList>
    </citation>
    <scope>NUCLEOTIDE SEQUENCE [LARGE SCALE GENOMIC DNA]</scope>
    <source>
        <strain evidence="1 2">NBRC 14916</strain>
    </source>
</reference>
<evidence type="ECO:0008006" key="3">
    <source>
        <dbReference type="Google" id="ProtNLM"/>
    </source>
</evidence>
<organism evidence="1 2">
    <name type="scientific">Actinoplanes palleronii</name>
    <dbReference type="NCBI Taxonomy" id="113570"/>
    <lineage>
        <taxon>Bacteria</taxon>
        <taxon>Bacillati</taxon>
        <taxon>Actinomycetota</taxon>
        <taxon>Actinomycetes</taxon>
        <taxon>Micromonosporales</taxon>
        <taxon>Micromonosporaceae</taxon>
        <taxon>Actinoplanes</taxon>
    </lineage>
</organism>